<name>T2T3S2_HELPX</name>
<dbReference type="Proteomes" id="UP000015645">
    <property type="component" value="Unassembled WGS sequence"/>
</dbReference>
<sequence length="37" mass="4432">MGLKIKLKNGFYHNNKTLKRYNQAIKIPLFKNSSYPY</sequence>
<protein>
    <submittedName>
        <fullName evidence="1">Uncharacterized protein</fullName>
    </submittedName>
</protein>
<proteinExistence type="predicted"/>
<gene>
    <name evidence="1" type="ORF">L931_01705</name>
</gene>
<reference evidence="1 2" key="1">
    <citation type="journal article" date="2013" name="Genome Announc.">
        <title>Draft Genome Sequences of Helicobacter pylori Strains Isolated from Regions of Low and High Gastric Cancer Risk in Colombia.</title>
        <authorList>
            <person name="Sheh A."/>
            <person name="Piazuelo M.B."/>
            <person name="Wilson K.T."/>
            <person name="Correa P."/>
            <person name="Fox J.G."/>
        </authorList>
    </citation>
    <scope>NUCLEOTIDE SEQUENCE [LARGE SCALE GENOMIC DNA]</scope>
    <source>
        <strain evidence="1 2">PZ5024</strain>
    </source>
</reference>
<comment type="caution">
    <text evidence="1">The sequence shown here is derived from an EMBL/GenBank/DDBJ whole genome shotgun (WGS) entry which is preliminary data.</text>
</comment>
<dbReference type="PATRIC" id="fig|1337391.3.peg.218"/>
<organism evidence="1 2">
    <name type="scientific">Helicobacter pylori PZ5024</name>
    <dbReference type="NCBI Taxonomy" id="1337391"/>
    <lineage>
        <taxon>Bacteria</taxon>
        <taxon>Pseudomonadati</taxon>
        <taxon>Campylobacterota</taxon>
        <taxon>Epsilonproteobacteria</taxon>
        <taxon>Campylobacterales</taxon>
        <taxon>Helicobacteraceae</taxon>
        <taxon>Helicobacter</taxon>
    </lineage>
</organism>
<evidence type="ECO:0000313" key="2">
    <source>
        <dbReference type="Proteomes" id="UP000015645"/>
    </source>
</evidence>
<dbReference type="EMBL" id="ASYS01000038">
    <property type="protein sequence ID" value="EQD99541.1"/>
    <property type="molecule type" value="Genomic_DNA"/>
</dbReference>
<dbReference type="AlphaFoldDB" id="T2T3S2"/>
<accession>T2T3S2</accession>
<evidence type="ECO:0000313" key="1">
    <source>
        <dbReference type="EMBL" id="EQD99541.1"/>
    </source>
</evidence>